<feature type="non-terminal residue" evidence="7">
    <location>
        <position position="1"/>
    </location>
</feature>
<dbReference type="InParanoid" id="D8RTF6"/>
<name>D8RTF6_SELML</name>
<gene>
    <name evidence="7" type="ORF">SELMODRAFT_100980</name>
</gene>
<dbReference type="InterPro" id="IPR037124">
    <property type="entry name" value="Chaperonin_GroES_sf"/>
</dbReference>
<dbReference type="InterPro" id="IPR018369">
    <property type="entry name" value="Chaprnonin_Cpn10_CS"/>
</dbReference>
<keyword evidence="8" id="KW-1185">Reference proteome</keyword>
<evidence type="ECO:0000313" key="7">
    <source>
        <dbReference type="EMBL" id="EFJ24506.1"/>
    </source>
</evidence>
<organism evidence="8">
    <name type="scientific">Selaginella moellendorffii</name>
    <name type="common">Spikemoss</name>
    <dbReference type="NCBI Taxonomy" id="88036"/>
    <lineage>
        <taxon>Eukaryota</taxon>
        <taxon>Viridiplantae</taxon>
        <taxon>Streptophyta</taxon>
        <taxon>Embryophyta</taxon>
        <taxon>Tracheophyta</taxon>
        <taxon>Lycopodiopsida</taxon>
        <taxon>Selaginellales</taxon>
        <taxon>Selaginellaceae</taxon>
        <taxon>Selaginella</taxon>
    </lineage>
</organism>
<evidence type="ECO:0000256" key="1">
    <source>
        <dbReference type="ARBA" id="ARBA00006975"/>
    </source>
</evidence>
<dbReference type="STRING" id="88036.D8RTF6"/>
<protein>
    <recommendedName>
        <fullName evidence="4">20 kDa chaperonin, chloroplastic</fullName>
    </recommendedName>
    <alternativeName>
        <fullName evidence="3">Chaperonin 10</fullName>
    </alternativeName>
    <alternativeName>
        <fullName evidence="5">Protein Cpn21</fullName>
    </alternativeName>
</protein>
<dbReference type="FunFam" id="2.30.33.40:FF:000001">
    <property type="entry name" value="10 kDa chaperonin"/>
    <property type="match status" value="2"/>
</dbReference>
<dbReference type="NCBIfam" id="NF001531">
    <property type="entry name" value="PRK00364.2-2"/>
    <property type="match status" value="2"/>
</dbReference>
<evidence type="ECO:0000256" key="6">
    <source>
        <dbReference type="RuleBase" id="RU003479"/>
    </source>
</evidence>
<dbReference type="PANTHER" id="PTHR10772">
    <property type="entry name" value="10 KDA HEAT SHOCK PROTEIN"/>
    <property type="match status" value="1"/>
</dbReference>
<dbReference type="Gramene" id="EFJ24506">
    <property type="protein sequence ID" value="EFJ24506"/>
    <property type="gene ID" value="SELMODRAFT_100980"/>
</dbReference>
<dbReference type="InterPro" id="IPR020818">
    <property type="entry name" value="Chaperonin_GroES"/>
</dbReference>
<dbReference type="FunCoup" id="D8RTF6">
    <property type="interactions" value="1822"/>
</dbReference>
<dbReference type="HOGENOM" id="CLU_073980_0_0_1"/>
<dbReference type="SMART" id="SM00883">
    <property type="entry name" value="Cpn10"/>
    <property type="match status" value="2"/>
</dbReference>
<dbReference type="PROSITE" id="PS00681">
    <property type="entry name" value="CHAPERONINS_CPN10"/>
    <property type="match status" value="2"/>
</dbReference>
<keyword evidence="2 6" id="KW-0143">Chaperone</keyword>
<evidence type="ECO:0000256" key="3">
    <source>
        <dbReference type="ARBA" id="ARBA00031971"/>
    </source>
</evidence>
<dbReference type="eggNOG" id="KOG1641">
    <property type="taxonomic scope" value="Eukaryota"/>
</dbReference>
<dbReference type="GO" id="GO:0005524">
    <property type="term" value="F:ATP binding"/>
    <property type="evidence" value="ECO:0007669"/>
    <property type="project" value="InterPro"/>
</dbReference>
<evidence type="ECO:0000256" key="5">
    <source>
        <dbReference type="ARBA" id="ARBA00079398"/>
    </source>
</evidence>
<dbReference type="CDD" id="cd00320">
    <property type="entry name" value="cpn10"/>
    <property type="match status" value="2"/>
</dbReference>
<evidence type="ECO:0000256" key="4">
    <source>
        <dbReference type="ARBA" id="ARBA00073031"/>
    </source>
</evidence>
<dbReference type="Gene3D" id="2.30.33.40">
    <property type="entry name" value="GroES chaperonin"/>
    <property type="match status" value="2"/>
</dbReference>
<dbReference type="PRINTS" id="PR00297">
    <property type="entry name" value="CHAPERONIN10"/>
</dbReference>
<sequence>QFKTLKPLGDRVLVKIQKANETTPGGILLPVTSQTKPQGGEVVAVGSGKTIADKKIDPCVSIGDMVVYSKYAGTEVQFDDAEHVLLKEDDLIGFLSTDDIKDLKPLNERVLIKIAEAEDKTSGGIILTENAKEKPVTGTAVAVGSGAFGEDGVKKPLDIAPGNSVMYSKYAGNEFKSKDGSEYVVIRASDILAVLP</sequence>
<dbReference type="InterPro" id="IPR011032">
    <property type="entry name" value="GroES-like_sf"/>
</dbReference>
<dbReference type="GO" id="GO:0044183">
    <property type="term" value="F:protein folding chaperone"/>
    <property type="evidence" value="ECO:0007669"/>
    <property type="project" value="InterPro"/>
</dbReference>
<dbReference type="EMBL" id="GL377589">
    <property type="protein sequence ID" value="EFJ24506.1"/>
    <property type="molecule type" value="Genomic_DNA"/>
</dbReference>
<comment type="similarity">
    <text evidence="1 6">Belongs to the GroES chaperonin family.</text>
</comment>
<dbReference type="GO" id="GO:0009507">
    <property type="term" value="C:chloroplast"/>
    <property type="evidence" value="ECO:0000318"/>
    <property type="project" value="GO_Central"/>
</dbReference>
<dbReference type="Proteomes" id="UP000001514">
    <property type="component" value="Unassembled WGS sequence"/>
</dbReference>
<evidence type="ECO:0000313" key="8">
    <source>
        <dbReference type="Proteomes" id="UP000001514"/>
    </source>
</evidence>
<dbReference type="Pfam" id="PF00166">
    <property type="entry name" value="Cpn10"/>
    <property type="match status" value="2"/>
</dbReference>
<accession>D8RTF6</accession>
<reference evidence="7 8" key="1">
    <citation type="journal article" date="2011" name="Science">
        <title>The Selaginella genome identifies genetic changes associated with the evolution of vascular plants.</title>
        <authorList>
            <person name="Banks J.A."/>
            <person name="Nishiyama T."/>
            <person name="Hasebe M."/>
            <person name="Bowman J.L."/>
            <person name="Gribskov M."/>
            <person name="dePamphilis C."/>
            <person name="Albert V.A."/>
            <person name="Aono N."/>
            <person name="Aoyama T."/>
            <person name="Ambrose B.A."/>
            <person name="Ashton N.W."/>
            <person name="Axtell M.J."/>
            <person name="Barker E."/>
            <person name="Barker M.S."/>
            <person name="Bennetzen J.L."/>
            <person name="Bonawitz N.D."/>
            <person name="Chapple C."/>
            <person name="Cheng C."/>
            <person name="Correa L.G."/>
            <person name="Dacre M."/>
            <person name="DeBarry J."/>
            <person name="Dreyer I."/>
            <person name="Elias M."/>
            <person name="Engstrom E.M."/>
            <person name="Estelle M."/>
            <person name="Feng L."/>
            <person name="Finet C."/>
            <person name="Floyd S.K."/>
            <person name="Frommer W.B."/>
            <person name="Fujita T."/>
            <person name="Gramzow L."/>
            <person name="Gutensohn M."/>
            <person name="Harholt J."/>
            <person name="Hattori M."/>
            <person name="Heyl A."/>
            <person name="Hirai T."/>
            <person name="Hiwatashi Y."/>
            <person name="Ishikawa M."/>
            <person name="Iwata M."/>
            <person name="Karol K.G."/>
            <person name="Koehler B."/>
            <person name="Kolukisaoglu U."/>
            <person name="Kubo M."/>
            <person name="Kurata T."/>
            <person name="Lalonde S."/>
            <person name="Li K."/>
            <person name="Li Y."/>
            <person name="Litt A."/>
            <person name="Lyons E."/>
            <person name="Manning G."/>
            <person name="Maruyama T."/>
            <person name="Michael T.P."/>
            <person name="Mikami K."/>
            <person name="Miyazaki S."/>
            <person name="Morinaga S."/>
            <person name="Murata T."/>
            <person name="Mueller-Roeber B."/>
            <person name="Nelson D.R."/>
            <person name="Obara M."/>
            <person name="Oguri Y."/>
            <person name="Olmstead R.G."/>
            <person name="Onodera N."/>
            <person name="Petersen B.L."/>
            <person name="Pils B."/>
            <person name="Prigge M."/>
            <person name="Rensing S.A."/>
            <person name="Riano-Pachon D.M."/>
            <person name="Roberts A.W."/>
            <person name="Sato Y."/>
            <person name="Scheller H.V."/>
            <person name="Schulz B."/>
            <person name="Schulz C."/>
            <person name="Shakirov E.V."/>
            <person name="Shibagaki N."/>
            <person name="Shinohara N."/>
            <person name="Shippen D.E."/>
            <person name="Soerensen I."/>
            <person name="Sotooka R."/>
            <person name="Sugimoto N."/>
            <person name="Sugita M."/>
            <person name="Sumikawa N."/>
            <person name="Tanurdzic M."/>
            <person name="Theissen G."/>
            <person name="Ulvskov P."/>
            <person name="Wakazuki S."/>
            <person name="Weng J.K."/>
            <person name="Willats W.W."/>
            <person name="Wipf D."/>
            <person name="Wolf P.G."/>
            <person name="Yang L."/>
            <person name="Zimmer A.D."/>
            <person name="Zhu Q."/>
            <person name="Mitros T."/>
            <person name="Hellsten U."/>
            <person name="Loque D."/>
            <person name="Otillar R."/>
            <person name="Salamov A."/>
            <person name="Schmutz J."/>
            <person name="Shapiro H."/>
            <person name="Lindquist E."/>
            <person name="Lucas S."/>
            <person name="Rokhsar D."/>
            <person name="Grigoriev I.V."/>
        </authorList>
    </citation>
    <scope>NUCLEOTIDE SEQUENCE [LARGE SCALE GENOMIC DNA]</scope>
</reference>
<dbReference type="GO" id="GO:0051087">
    <property type="term" value="F:protein-folding chaperone binding"/>
    <property type="evidence" value="ECO:0000318"/>
    <property type="project" value="GO_Central"/>
</dbReference>
<dbReference type="SUPFAM" id="SSF50129">
    <property type="entry name" value="GroES-like"/>
    <property type="match status" value="2"/>
</dbReference>
<dbReference type="OMA" id="SHCSFAL"/>
<dbReference type="GO" id="GO:0046872">
    <property type="term" value="F:metal ion binding"/>
    <property type="evidence" value="ECO:0000318"/>
    <property type="project" value="GO_Central"/>
</dbReference>
<dbReference type="GO" id="GO:0005739">
    <property type="term" value="C:mitochondrion"/>
    <property type="evidence" value="ECO:0000318"/>
    <property type="project" value="GO_Central"/>
</dbReference>
<dbReference type="AlphaFoldDB" id="D8RTF6"/>
<dbReference type="OrthoDB" id="185373at2759"/>
<dbReference type="PANTHER" id="PTHR10772:SF63">
    <property type="entry name" value="20 KDA CHAPERONIN, CHLOROPLASTIC"/>
    <property type="match status" value="1"/>
</dbReference>
<dbReference type="GO" id="GO:0051082">
    <property type="term" value="F:unfolded protein binding"/>
    <property type="evidence" value="ECO:0000318"/>
    <property type="project" value="GO_Central"/>
</dbReference>
<evidence type="ECO:0000256" key="2">
    <source>
        <dbReference type="ARBA" id="ARBA00023186"/>
    </source>
</evidence>
<dbReference type="HAMAP" id="MF_00580">
    <property type="entry name" value="CH10"/>
    <property type="match status" value="2"/>
</dbReference>
<dbReference type="KEGG" id="smo:SELMODRAFT_100980"/>
<proteinExistence type="inferred from homology"/>